<dbReference type="OrthoDB" id="6807188at2759"/>
<gene>
    <name evidence="1" type="ORF">CALMAC_LOCUS12840</name>
</gene>
<dbReference type="Proteomes" id="UP000410492">
    <property type="component" value="Unassembled WGS sequence"/>
</dbReference>
<dbReference type="EMBL" id="CAACVG010009314">
    <property type="protein sequence ID" value="VEN52840.1"/>
    <property type="molecule type" value="Genomic_DNA"/>
</dbReference>
<keyword evidence="2" id="KW-1185">Reference proteome</keyword>
<protein>
    <submittedName>
        <fullName evidence="1">Uncharacterized protein</fullName>
    </submittedName>
</protein>
<reference evidence="1 2" key="1">
    <citation type="submission" date="2019-01" db="EMBL/GenBank/DDBJ databases">
        <authorList>
            <person name="Sayadi A."/>
        </authorList>
    </citation>
    <scope>NUCLEOTIDE SEQUENCE [LARGE SCALE GENOMIC DNA]</scope>
</reference>
<name>A0A653CYL0_CALMS</name>
<evidence type="ECO:0000313" key="1">
    <source>
        <dbReference type="EMBL" id="VEN52840.1"/>
    </source>
</evidence>
<organism evidence="1 2">
    <name type="scientific">Callosobruchus maculatus</name>
    <name type="common">Southern cowpea weevil</name>
    <name type="synonym">Pulse bruchid</name>
    <dbReference type="NCBI Taxonomy" id="64391"/>
    <lineage>
        <taxon>Eukaryota</taxon>
        <taxon>Metazoa</taxon>
        <taxon>Ecdysozoa</taxon>
        <taxon>Arthropoda</taxon>
        <taxon>Hexapoda</taxon>
        <taxon>Insecta</taxon>
        <taxon>Pterygota</taxon>
        <taxon>Neoptera</taxon>
        <taxon>Endopterygota</taxon>
        <taxon>Coleoptera</taxon>
        <taxon>Polyphaga</taxon>
        <taxon>Cucujiformia</taxon>
        <taxon>Chrysomeloidea</taxon>
        <taxon>Chrysomelidae</taxon>
        <taxon>Bruchinae</taxon>
        <taxon>Bruchini</taxon>
        <taxon>Callosobruchus</taxon>
    </lineage>
</organism>
<sequence>MNTPVKIVSSCSFSCMELKGDYVEKIYFCPKFLFLFARLYNQGCFNIFLNAQCIHSCILVAMNPMESGCFLSIWSSRSCLLLKVALQMDPLESRCFLSVWPSRASLLLKVALQ</sequence>
<proteinExistence type="predicted"/>
<evidence type="ECO:0000313" key="2">
    <source>
        <dbReference type="Proteomes" id="UP000410492"/>
    </source>
</evidence>
<accession>A0A653CYL0</accession>
<dbReference type="AlphaFoldDB" id="A0A653CYL0"/>